<organism evidence="4 5">
    <name type="scientific">Labilithrix luteola</name>
    <dbReference type="NCBI Taxonomy" id="1391654"/>
    <lineage>
        <taxon>Bacteria</taxon>
        <taxon>Pseudomonadati</taxon>
        <taxon>Myxococcota</taxon>
        <taxon>Polyangia</taxon>
        <taxon>Polyangiales</taxon>
        <taxon>Labilitrichaceae</taxon>
        <taxon>Labilithrix</taxon>
    </lineage>
</organism>
<gene>
    <name evidence="4" type="ORF">AKJ09_00391</name>
</gene>
<feature type="region of interest" description="Disordered" evidence="2">
    <location>
        <begin position="347"/>
        <end position="369"/>
    </location>
</feature>
<dbReference type="Proteomes" id="UP000064967">
    <property type="component" value="Chromosome"/>
</dbReference>
<evidence type="ECO:0000313" key="4">
    <source>
        <dbReference type="EMBL" id="AKU93727.1"/>
    </source>
</evidence>
<dbReference type="InterPro" id="IPR011990">
    <property type="entry name" value="TPR-like_helical_dom_sf"/>
</dbReference>
<feature type="transmembrane region" description="Helical" evidence="3">
    <location>
        <begin position="33"/>
        <end position="53"/>
    </location>
</feature>
<evidence type="ECO:0000256" key="2">
    <source>
        <dbReference type="SAM" id="MobiDB-lite"/>
    </source>
</evidence>
<dbReference type="AlphaFoldDB" id="A0A0K1PJP0"/>
<accession>A0A0K1PJP0</accession>
<dbReference type="KEGG" id="llu:AKJ09_00391"/>
<proteinExistence type="predicted"/>
<name>A0A0K1PJP0_9BACT</name>
<sequence length="369" mass="40558">MGAIAVGAFASVDLALFVVALVPRGLPLTTTGMLLAFLGIHVCCSLGAGVMLAGDPPSFLRHKWIEVTIFGAIVAFFVPVVGPVGMLLVFGLGFTEPRPVGSEPWLAVETQEELDAQLRSGVRGRKRRASVYEIGAMLRERTKETEAARFEAILATRGLPDRVAVPLLKSALSDPSDEIRLYAFSRLERMRDEIERRIAQVTRAIEGAEEEEMPRLHLRLAECHWELAFAGLAEGIVLTQSLASAQHHASTACELLPGHAAAEFFLGRIFVRMRDVENAVAAFARAMEAGYPRVKLLPYLAECAFYRRDYVSVRGLLRELEMFAPDNSFSRPVLEFWDDLLGQSTLPPLQSEPPAVLIPSSPPPKELAR</sequence>
<keyword evidence="1" id="KW-0175">Coiled coil</keyword>
<feature type="coiled-coil region" evidence="1">
    <location>
        <begin position="184"/>
        <end position="211"/>
    </location>
</feature>
<keyword evidence="5" id="KW-1185">Reference proteome</keyword>
<dbReference type="STRING" id="1391654.AKJ09_00391"/>
<evidence type="ECO:0000256" key="1">
    <source>
        <dbReference type="SAM" id="Coils"/>
    </source>
</evidence>
<dbReference type="EMBL" id="CP012333">
    <property type="protein sequence ID" value="AKU93727.1"/>
    <property type="molecule type" value="Genomic_DNA"/>
</dbReference>
<feature type="compositionally biased region" description="Pro residues" evidence="2">
    <location>
        <begin position="360"/>
        <end position="369"/>
    </location>
</feature>
<keyword evidence="3" id="KW-0812">Transmembrane</keyword>
<keyword evidence="3" id="KW-1133">Transmembrane helix</keyword>
<evidence type="ECO:0000313" key="5">
    <source>
        <dbReference type="Proteomes" id="UP000064967"/>
    </source>
</evidence>
<reference evidence="4 5" key="1">
    <citation type="submission" date="2015-08" db="EMBL/GenBank/DDBJ databases">
        <authorList>
            <person name="Babu N.S."/>
            <person name="Beckwith C.J."/>
            <person name="Beseler K.G."/>
            <person name="Brison A."/>
            <person name="Carone J.V."/>
            <person name="Caskin T.P."/>
            <person name="Diamond M."/>
            <person name="Durham M.E."/>
            <person name="Foxe J.M."/>
            <person name="Go M."/>
            <person name="Henderson B.A."/>
            <person name="Jones I.B."/>
            <person name="McGettigan J.A."/>
            <person name="Micheletti S.J."/>
            <person name="Nasrallah M.E."/>
            <person name="Ortiz D."/>
            <person name="Piller C.R."/>
            <person name="Privatt S.R."/>
            <person name="Schneider S.L."/>
            <person name="Sharp S."/>
            <person name="Smith T.C."/>
            <person name="Stanton J.D."/>
            <person name="Ullery H.E."/>
            <person name="Wilson R.J."/>
            <person name="Serrano M.G."/>
            <person name="Buck G."/>
            <person name="Lee V."/>
            <person name="Wang Y."/>
            <person name="Carvalho R."/>
            <person name="Voegtly L."/>
            <person name="Shi R."/>
            <person name="Duckworth R."/>
            <person name="Johnson A."/>
            <person name="Loviza R."/>
            <person name="Walstead R."/>
            <person name="Shah Z."/>
            <person name="Kiflezghi M."/>
            <person name="Wade K."/>
            <person name="Ball S.L."/>
            <person name="Bradley K.W."/>
            <person name="Asai D.J."/>
            <person name="Bowman C.A."/>
            <person name="Russell D.A."/>
            <person name="Pope W.H."/>
            <person name="Jacobs-Sera D."/>
            <person name="Hendrix R.W."/>
            <person name="Hatfull G.F."/>
        </authorList>
    </citation>
    <scope>NUCLEOTIDE SEQUENCE [LARGE SCALE GENOMIC DNA]</scope>
    <source>
        <strain evidence="4 5">DSM 27648</strain>
    </source>
</reference>
<evidence type="ECO:0000256" key="3">
    <source>
        <dbReference type="SAM" id="Phobius"/>
    </source>
</evidence>
<feature type="transmembrane region" description="Helical" evidence="3">
    <location>
        <begin position="65"/>
        <end position="94"/>
    </location>
</feature>
<keyword evidence="3" id="KW-0472">Membrane</keyword>
<dbReference type="Gene3D" id="1.25.40.10">
    <property type="entry name" value="Tetratricopeptide repeat domain"/>
    <property type="match status" value="1"/>
</dbReference>
<protein>
    <submittedName>
        <fullName evidence="4">Extracellular Matrix protein PelE</fullName>
    </submittedName>
</protein>
<dbReference type="SUPFAM" id="SSF48452">
    <property type="entry name" value="TPR-like"/>
    <property type="match status" value="1"/>
</dbReference>